<feature type="signal peptide" evidence="1">
    <location>
        <begin position="1"/>
        <end position="21"/>
    </location>
</feature>
<keyword evidence="1" id="KW-0732">Signal</keyword>
<name>A0ABV7HY24_9GAMM</name>
<keyword evidence="3" id="KW-1185">Reference proteome</keyword>
<feature type="chain" id="PRO_5046791216" evidence="1">
    <location>
        <begin position="22"/>
        <end position="286"/>
    </location>
</feature>
<dbReference type="RefSeq" id="WP_382417517.1">
    <property type="nucleotide sequence ID" value="NZ_AP031500.1"/>
</dbReference>
<accession>A0ABV7HY24</accession>
<organism evidence="2 3">
    <name type="scientific">Gilvimarinus japonicus</name>
    <dbReference type="NCBI Taxonomy" id="1796469"/>
    <lineage>
        <taxon>Bacteria</taxon>
        <taxon>Pseudomonadati</taxon>
        <taxon>Pseudomonadota</taxon>
        <taxon>Gammaproteobacteria</taxon>
        <taxon>Cellvibrionales</taxon>
        <taxon>Cellvibrionaceae</taxon>
        <taxon>Gilvimarinus</taxon>
    </lineage>
</organism>
<dbReference type="InterPro" id="IPR031593">
    <property type="entry name" value="Porin_7"/>
</dbReference>
<reference evidence="3" key="1">
    <citation type="journal article" date="2019" name="Int. J. Syst. Evol. Microbiol.">
        <title>The Global Catalogue of Microorganisms (GCM) 10K type strain sequencing project: providing services to taxonomists for standard genome sequencing and annotation.</title>
        <authorList>
            <consortium name="The Broad Institute Genomics Platform"/>
            <consortium name="The Broad Institute Genome Sequencing Center for Infectious Disease"/>
            <person name="Wu L."/>
            <person name="Ma J."/>
        </authorList>
    </citation>
    <scope>NUCLEOTIDE SEQUENCE [LARGE SCALE GENOMIC DNA]</scope>
    <source>
        <strain evidence="3">KCTC 52141</strain>
    </source>
</reference>
<gene>
    <name evidence="2" type="ORF">ACFOEB_14035</name>
</gene>
<evidence type="ECO:0000256" key="1">
    <source>
        <dbReference type="SAM" id="SignalP"/>
    </source>
</evidence>
<proteinExistence type="predicted"/>
<dbReference type="Pfam" id="PF16956">
    <property type="entry name" value="Porin_7"/>
    <property type="match status" value="1"/>
</dbReference>
<sequence length="286" mass="32140">MRFKLGLIASFGFVGSMPALAEPYQWEIEGGYSEGEDKLFVNGDQDTERYTVSGKYYFSAVETLGRPLAEAAFLGRASNINLVTDYRSAASEYQYCIYGEQGCQVQHRQNDMSRVGVGAGIEYFVPNSIFYLSASIKRSEQELEYRAQSPAGDSYYSYDRNKTYWSAAVGVMPVDGWLIAANFGENDEFNGSESSLETKYVLPLGERALNLTGEYYIDNHGYHYVDWKIGADYYFSPTFSVGGTYADGDTYGIRAEKFFTESFSLAVDYQEGDYEESFGVSLKARF</sequence>
<comment type="caution">
    <text evidence="2">The sequence shown here is derived from an EMBL/GenBank/DDBJ whole genome shotgun (WGS) entry which is preliminary data.</text>
</comment>
<evidence type="ECO:0000313" key="2">
    <source>
        <dbReference type="EMBL" id="MFC3156327.1"/>
    </source>
</evidence>
<evidence type="ECO:0000313" key="3">
    <source>
        <dbReference type="Proteomes" id="UP001595548"/>
    </source>
</evidence>
<dbReference type="Proteomes" id="UP001595548">
    <property type="component" value="Unassembled WGS sequence"/>
</dbReference>
<protein>
    <submittedName>
        <fullName evidence="2">Porin</fullName>
    </submittedName>
</protein>
<dbReference type="EMBL" id="JBHRTL010000030">
    <property type="protein sequence ID" value="MFC3156327.1"/>
    <property type="molecule type" value="Genomic_DNA"/>
</dbReference>